<feature type="compositionally biased region" description="Low complexity" evidence="1">
    <location>
        <begin position="260"/>
        <end position="271"/>
    </location>
</feature>
<protein>
    <submittedName>
        <fullName evidence="2">Putative SAM-dependent methyltransferase</fullName>
    </submittedName>
</protein>
<feature type="region of interest" description="Disordered" evidence="1">
    <location>
        <begin position="241"/>
        <end position="271"/>
    </location>
</feature>
<dbReference type="GO" id="GO:0008990">
    <property type="term" value="F:rRNA (guanine-N2-)-methyltransferase activity"/>
    <property type="evidence" value="ECO:0007669"/>
    <property type="project" value="InterPro"/>
</dbReference>
<gene>
    <name evidence="2" type="ORF">EV188_1047</name>
</gene>
<keyword evidence="2" id="KW-0808">Transferase</keyword>
<dbReference type="AlphaFoldDB" id="A0A4R6VCY1"/>
<dbReference type="SUPFAM" id="SSF53335">
    <property type="entry name" value="S-adenosyl-L-methionine-dependent methyltransferases"/>
    <property type="match status" value="1"/>
</dbReference>
<comment type="caution">
    <text evidence="2">The sequence shown here is derived from an EMBL/GenBank/DDBJ whole genome shotgun (WGS) entry which is preliminary data.</text>
</comment>
<accession>A0A4R6VCY1</accession>
<dbReference type="InterPro" id="IPR029063">
    <property type="entry name" value="SAM-dependent_MTases_sf"/>
</dbReference>
<dbReference type="Pfam" id="PF04445">
    <property type="entry name" value="SAM_MT"/>
    <property type="match status" value="1"/>
</dbReference>
<dbReference type="Gene3D" id="3.40.50.150">
    <property type="entry name" value="Vaccinia Virus protein VP39"/>
    <property type="match status" value="1"/>
</dbReference>
<dbReference type="InterPro" id="IPR007536">
    <property type="entry name" value="16SrRNA_methylTrfase_J"/>
</dbReference>
<dbReference type="PANTHER" id="PTHR36112:SF1">
    <property type="entry name" value="RIBOSOMAL RNA SMALL SUBUNIT METHYLTRANSFERASE J"/>
    <property type="match status" value="1"/>
</dbReference>
<dbReference type="Proteomes" id="UP000295705">
    <property type="component" value="Unassembled WGS sequence"/>
</dbReference>
<evidence type="ECO:0000313" key="2">
    <source>
        <dbReference type="EMBL" id="TDQ58268.1"/>
    </source>
</evidence>
<evidence type="ECO:0000256" key="1">
    <source>
        <dbReference type="SAM" id="MobiDB-lite"/>
    </source>
</evidence>
<keyword evidence="2" id="KW-0489">Methyltransferase</keyword>
<keyword evidence="3" id="KW-1185">Reference proteome</keyword>
<dbReference type="EMBL" id="SNYO01000004">
    <property type="protein sequence ID" value="TDQ58268.1"/>
    <property type="molecule type" value="Genomic_DNA"/>
</dbReference>
<dbReference type="PANTHER" id="PTHR36112">
    <property type="entry name" value="RIBOSOMAL RNA SMALL SUBUNIT METHYLTRANSFERASE J"/>
    <property type="match status" value="1"/>
</dbReference>
<sequence>MTTSKSPSDAVRNEAQALADRWGLRLVDRHRGSVAAARGDAHTVLVRTADGLVAESGRGSLTFHQGTAAKRLRALRHGQTDPLVRAAELRPGDRVLDTTLGLGRDALVAAWAVGTTGEVRGVEADLVLAILATEGFAGAIPRAGSAAVQVRHGDSRQVLADMAARGERTDVVLLDPMFADPRASDHGFALARDHTVSTPLTPEWVSLARAVARRWVVVTAERARPWFPAAGLERLEGTRSGRWFRARPDGAADPRPPGEAPAGPDAATATR</sequence>
<organism evidence="2 3">
    <name type="scientific">Actinomycetospora succinea</name>
    <dbReference type="NCBI Taxonomy" id="663603"/>
    <lineage>
        <taxon>Bacteria</taxon>
        <taxon>Bacillati</taxon>
        <taxon>Actinomycetota</taxon>
        <taxon>Actinomycetes</taxon>
        <taxon>Pseudonocardiales</taxon>
        <taxon>Pseudonocardiaceae</taxon>
        <taxon>Actinomycetospora</taxon>
    </lineage>
</organism>
<reference evidence="2 3" key="1">
    <citation type="submission" date="2019-03" db="EMBL/GenBank/DDBJ databases">
        <title>Genomic Encyclopedia of Type Strains, Phase IV (KMG-IV): sequencing the most valuable type-strain genomes for metagenomic binning, comparative biology and taxonomic classification.</title>
        <authorList>
            <person name="Goeker M."/>
        </authorList>
    </citation>
    <scope>NUCLEOTIDE SEQUENCE [LARGE SCALE GENOMIC DNA]</scope>
    <source>
        <strain evidence="2 3">DSM 45775</strain>
    </source>
</reference>
<proteinExistence type="predicted"/>
<evidence type="ECO:0000313" key="3">
    <source>
        <dbReference type="Proteomes" id="UP000295705"/>
    </source>
</evidence>
<name>A0A4R6VCY1_9PSEU</name>